<dbReference type="OrthoDB" id="9778690at2"/>
<dbReference type="GO" id="GO:0004312">
    <property type="term" value="F:fatty acid synthase activity"/>
    <property type="evidence" value="ECO:0007669"/>
    <property type="project" value="TreeGrafter"/>
</dbReference>
<dbReference type="InterPro" id="IPR036736">
    <property type="entry name" value="ACP-like_sf"/>
</dbReference>
<dbReference type="Gene3D" id="3.30.70.3290">
    <property type="match status" value="1"/>
</dbReference>
<dbReference type="SMART" id="SM00827">
    <property type="entry name" value="PKS_AT"/>
    <property type="match status" value="1"/>
</dbReference>
<dbReference type="InterPro" id="IPR020806">
    <property type="entry name" value="PKS_PP-bd"/>
</dbReference>
<accession>A0A1X1Y6M1</accession>
<keyword evidence="2" id="KW-0596">Phosphopantetheine</keyword>
<dbReference type="FunFam" id="1.10.1200.10:FF:000007">
    <property type="entry name" value="Probable polyketide synthase pks17"/>
    <property type="match status" value="1"/>
</dbReference>
<reference evidence="8 9" key="1">
    <citation type="journal article" date="2019" name="Emerg. Microbes Infect.">
        <title>Comprehensive subspecies identification of 175 nontuberculous mycobacteria species based on 7547 genomic profiles.</title>
        <authorList>
            <person name="Matsumoto Y."/>
            <person name="Kinjo T."/>
            <person name="Motooka D."/>
            <person name="Nabeya D."/>
            <person name="Jung N."/>
            <person name="Uechi K."/>
            <person name="Horii T."/>
            <person name="Iida T."/>
            <person name="Fujita J."/>
            <person name="Nakamura S."/>
        </authorList>
    </citation>
    <scope>NUCLEOTIDE SEQUENCE [LARGE SCALE GENOMIC DNA]</scope>
    <source>
        <strain evidence="8 9">JCM 15657</strain>
    </source>
</reference>
<dbReference type="FunFam" id="3.40.366.10:FF:000002">
    <property type="entry name" value="Probable polyketide synthase 2"/>
    <property type="match status" value="1"/>
</dbReference>
<dbReference type="PROSITE" id="PS52004">
    <property type="entry name" value="KS3_2"/>
    <property type="match status" value="1"/>
</dbReference>
<dbReference type="InterPro" id="IPR014031">
    <property type="entry name" value="Ketoacyl_synth_C"/>
</dbReference>
<dbReference type="Proteomes" id="UP000466396">
    <property type="component" value="Chromosome"/>
</dbReference>
<dbReference type="STRING" id="169765.AWC15_21030"/>
<dbReference type="KEGG" id="mlj:MLAC_15660"/>
<dbReference type="CDD" id="cd00833">
    <property type="entry name" value="PKS"/>
    <property type="match status" value="1"/>
</dbReference>
<dbReference type="InterPro" id="IPR016039">
    <property type="entry name" value="Thiolase-like"/>
</dbReference>
<evidence type="ECO:0000313" key="9">
    <source>
        <dbReference type="Proteomes" id="UP000466396"/>
    </source>
</evidence>
<dbReference type="Gene3D" id="3.40.47.10">
    <property type="match status" value="1"/>
</dbReference>
<dbReference type="InterPro" id="IPR016035">
    <property type="entry name" value="Acyl_Trfase/lysoPLipase"/>
</dbReference>
<dbReference type="PROSITE" id="PS00012">
    <property type="entry name" value="PHOSPHOPANTETHEINE"/>
    <property type="match status" value="1"/>
</dbReference>
<protein>
    <submittedName>
        <fullName evidence="8">Polyketide synthase</fullName>
    </submittedName>
</protein>
<dbReference type="InterPro" id="IPR032821">
    <property type="entry name" value="PKS_assoc"/>
</dbReference>
<dbReference type="Pfam" id="PF02801">
    <property type="entry name" value="Ketoacyl-synt_C"/>
    <property type="match status" value="1"/>
</dbReference>
<evidence type="ECO:0000256" key="7">
    <source>
        <dbReference type="ARBA" id="ARBA00023315"/>
    </source>
</evidence>
<dbReference type="InterPro" id="IPR009081">
    <property type="entry name" value="PP-bd_ACP"/>
</dbReference>
<keyword evidence="3" id="KW-0597">Phosphoprotein</keyword>
<dbReference type="GO" id="GO:0006633">
    <property type="term" value="P:fatty acid biosynthetic process"/>
    <property type="evidence" value="ECO:0007669"/>
    <property type="project" value="TreeGrafter"/>
</dbReference>
<dbReference type="InterPro" id="IPR016036">
    <property type="entry name" value="Malonyl_transacylase_ACP-bd"/>
</dbReference>
<dbReference type="SUPFAM" id="SSF53901">
    <property type="entry name" value="Thiolase-like"/>
    <property type="match status" value="1"/>
</dbReference>
<dbReference type="InterPro" id="IPR001227">
    <property type="entry name" value="Ac_transferase_dom_sf"/>
</dbReference>
<evidence type="ECO:0000256" key="3">
    <source>
        <dbReference type="ARBA" id="ARBA00022553"/>
    </source>
</evidence>
<dbReference type="GO" id="GO:0031177">
    <property type="term" value="F:phosphopantetheine binding"/>
    <property type="evidence" value="ECO:0007669"/>
    <property type="project" value="InterPro"/>
</dbReference>
<dbReference type="InterPro" id="IPR006162">
    <property type="entry name" value="Ppantetheine_attach_site"/>
</dbReference>
<dbReference type="Pfam" id="PF00698">
    <property type="entry name" value="Acyl_transf_1"/>
    <property type="match status" value="1"/>
</dbReference>
<dbReference type="SUPFAM" id="SSF47336">
    <property type="entry name" value="ACP-like"/>
    <property type="match status" value="1"/>
</dbReference>
<dbReference type="Gene3D" id="3.40.366.10">
    <property type="entry name" value="Malonyl-Coenzyme A Acyl Carrier Protein, domain 2"/>
    <property type="match status" value="1"/>
</dbReference>
<evidence type="ECO:0000256" key="1">
    <source>
        <dbReference type="ARBA" id="ARBA00005189"/>
    </source>
</evidence>
<dbReference type="SMART" id="SM01294">
    <property type="entry name" value="PKS_PP_betabranch"/>
    <property type="match status" value="1"/>
</dbReference>
<gene>
    <name evidence="8" type="primary">pks9</name>
    <name evidence="8" type="ORF">MLAC_15660</name>
</gene>
<dbReference type="SMART" id="SM00825">
    <property type="entry name" value="PKS_KS"/>
    <property type="match status" value="1"/>
</dbReference>
<keyword evidence="6" id="KW-0443">Lipid metabolism</keyword>
<dbReference type="RefSeq" id="WP_085160193.1">
    <property type="nucleotide sequence ID" value="NZ_AP022581.1"/>
</dbReference>
<dbReference type="Pfam" id="PF00550">
    <property type="entry name" value="PP-binding"/>
    <property type="match status" value="1"/>
</dbReference>
<comment type="pathway">
    <text evidence="1">Lipid metabolism.</text>
</comment>
<dbReference type="InterPro" id="IPR050091">
    <property type="entry name" value="PKS_NRPS_Biosynth_Enz"/>
</dbReference>
<evidence type="ECO:0000256" key="4">
    <source>
        <dbReference type="ARBA" id="ARBA00022679"/>
    </source>
</evidence>
<keyword evidence="4" id="KW-0808">Transferase</keyword>
<dbReference type="Pfam" id="PF16197">
    <property type="entry name" value="KAsynt_C_assoc"/>
    <property type="match status" value="1"/>
</dbReference>
<dbReference type="InterPro" id="IPR020841">
    <property type="entry name" value="PKS_Beta-ketoAc_synthase_dom"/>
</dbReference>
<evidence type="ECO:0000313" key="8">
    <source>
        <dbReference type="EMBL" id="BBX96272.1"/>
    </source>
</evidence>
<name>A0A1X1Y6M1_9MYCO</name>
<keyword evidence="7" id="KW-0012">Acyltransferase</keyword>
<dbReference type="SUPFAM" id="SSF52151">
    <property type="entry name" value="FabD/lysophospholipase-like"/>
    <property type="match status" value="1"/>
</dbReference>
<dbReference type="PANTHER" id="PTHR43775:SF51">
    <property type="entry name" value="INACTIVE PHENOLPHTHIOCEROL SYNTHESIS POLYKETIDE SYNTHASE TYPE I PKS1-RELATED"/>
    <property type="match status" value="1"/>
</dbReference>
<dbReference type="Pfam" id="PF00109">
    <property type="entry name" value="ketoacyl-synt"/>
    <property type="match status" value="1"/>
</dbReference>
<dbReference type="PROSITE" id="PS50075">
    <property type="entry name" value="CARRIER"/>
    <property type="match status" value="1"/>
</dbReference>
<evidence type="ECO:0000256" key="5">
    <source>
        <dbReference type="ARBA" id="ARBA00022832"/>
    </source>
</evidence>
<dbReference type="SMART" id="SM00823">
    <property type="entry name" value="PKS_PP"/>
    <property type="match status" value="1"/>
</dbReference>
<dbReference type="SUPFAM" id="SSF55048">
    <property type="entry name" value="Probable ACP-binding domain of malonyl-CoA ACP transacylase"/>
    <property type="match status" value="1"/>
</dbReference>
<sequence length="1029" mass="108002">MQPTDIAVIGLACRFPAAVNPREFWQLVRDGREVTGSIDDVADFDASFFNLSPREASAMDPRQRLALELTWELLEDAHVVPAAVRGERVAVYLGAMNDDYAFLTLDGNDIDHHSFAGVSRGMIANRLSYAFGMHGPSVTVDSGQSSSLVAVHLACESLRTGESPMAIAGGVHLNLAAETTTLEAEFGALSSSGHTCAFDRRADGYVRGEGGGLVLLKPLRAALDDGDRIRAIIRGSAVGNAGDAAAGLTVPSAAGEADVIRRALSNAGLDIGQIDFVEAHGTGTEVGDPVEASALGEVFVQRHDRPLMVGSVKTNIGHAGAASGIAGLLKAVLAIENASIPPSLNYSSPVIDLERLGLRVNTALTPWPMGDNPRRAGVSSFGMGGTNAHVILEQAPTLLAAAEIGAADHDNAVVPWVLSGRSAEALADQARRLLAHIATDNRLRVADVGWSLASTRSAFEHRAVLVGADRESLTTGLAALAAGEQGAVVGRVRSQGKTVFAFPGQGSQWLGMGRQLHERFPPFAEAFDEVVAALDRYLRLPLRQVMWGADGKLLESTEFAQPALLAVELALAALLQSCAVVPDFVMGHSVGEISAACLAGVLSVADAAKVVAARGQLMAALPAGGVMVAVAAGEDEVTPLLIDGVSIAAINGPNAVVISGSAPAVMAVADRLAQRGRRVHRLAVSHAFHSTLMEPMVEQFRDALAELVPAEPRIGLVSNMTGQLAGPGYGSAQYWADHVRQPVRFADGVRAVEALGAGVFIEVGPGGAVMAAVADSLSEKSAGEADPTVVAMAKDRPEVASAVTALGRLFTAGVGVDWGPVFNGVAARRVELPTYAFQRRRYWLGGAGDAPVERPMPNVAERLRGLPPTERHRQLVELVRTHAAVVLGHPSPVDIDAGRAFQDLGFDSMAGVELRNRLKAVMGPAGLVLPRTLIFDHPTPTALAHYLGQQLSGSRHDELAEEKIRSLLMRIPIHELRRTGLLDKLLLLAGASEKPLLEGAVSDDVIDSLSPQALIAMALRPADDDDVIE</sequence>
<dbReference type="AlphaFoldDB" id="A0A1X1Y6M1"/>
<dbReference type="InterPro" id="IPR014030">
    <property type="entry name" value="Ketoacyl_synth_N"/>
</dbReference>
<organism evidence="8 9">
    <name type="scientific">Mycobacterium lacus</name>
    <dbReference type="NCBI Taxonomy" id="169765"/>
    <lineage>
        <taxon>Bacteria</taxon>
        <taxon>Bacillati</taxon>
        <taxon>Actinomycetota</taxon>
        <taxon>Actinomycetes</taxon>
        <taxon>Mycobacteriales</taxon>
        <taxon>Mycobacteriaceae</taxon>
        <taxon>Mycobacterium</taxon>
    </lineage>
</organism>
<evidence type="ECO:0000256" key="6">
    <source>
        <dbReference type="ARBA" id="ARBA00023098"/>
    </source>
</evidence>
<proteinExistence type="predicted"/>
<dbReference type="PANTHER" id="PTHR43775">
    <property type="entry name" value="FATTY ACID SYNTHASE"/>
    <property type="match status" value="1"/>
</dbReference>
<keyword evidence="5" id="KW-0276">Fatty acid metabolism</keyword>
<evidence type="ECO:0000256" key="2">
    <source>
        <dbReference type="ARBA" id="ARBA00022450"/>
    </source>
</evidence>
<dbReference type="Gene3D" id="1.10.1200.10">
    <property type="entry name" value="ACP-like"/>
    <property type="match status" value="1"/>
</dbReference>
<dbReference type="InterPro" id="IPR014043">
    <property type="entry name" value="Acyl_transferase_dom"/>
</dbReference>
<dbReference type="EMBL" id="AP022581">
    <property type="protein sequence ID" value="BBX96272.1"/>
    <property type="molecule type" value="Genomic_DNA"/>
</dbReference>
<keyword evidence="9" id="KW-1185">Reference proteome</keyword>